<dbReference type="PANTHER" id="PTHR12110">
    <property type="entry name" value="HYDROXYPYRUVATE ISOMERASE"/>
    <property type="match status" value="1"/>
</dbReference>
<dbReference type="OrthoDB" id="9801426at2"/>
<reference evidence="3" key="1">
    <citation type="submission" date="2015-06" db="EMBL/GenBank/DDBJ databases">
        <title>Comparative genomics of Burkholderia leaf nodule symbionts.</title>
        <authorList>
            <person name="Carlier A."/>
            <person name="Eberl L."/>
            <person name="Pinto-Carbo M."/>
        </authorList>
    </citation>
    <scope>NUCLEOTIDE SEQUENCE [LARGE SCALE GENOMIC DNA]</scope>
    <source>
        <strain evidence="3">UZHbot4</strain>
    </source>
</reference>
<dbReference type="InterPro" id="IPR036237">
    <property type="entry name" value="Xyl_isomerase-like_sf"/>
</dbReference>
<dbReference type="EMBL" id="LFJJ01000080">
    <property type="protein sequence ID" value="KND60129.1"/>
    <property type="molecule type" value="Genomic_DNA"/>
</dbReference>
<proteinExistence type="predicted"/>
<name>A0A0L0MDV0_9BURK</name>
<gene>
    <name evidence="2" type="ORF">BVER_00110c</name>
</gene>
<dbReference type="Proteomes" id="UP000036959">
    <property type="component" value="Unassembled WGS sequence"/>
</dbReference>
<dbReference type="PATRIC" id="fig|242163.4.peg.6648"/>
<dbReference type="InterPro" id="IPR013022">
    <property type="entry name" value="Xyl_isomerase-like_TIM-brl"/>
</dbReference>
<keyword evidence="3" id="KW-1185">Reference proteome</keyword>
<comment type="caution">
    <text evidence="2">The sequence shown here is derived from an EMBL/GenBank/DDBJ whole genome shotgun (WGS) entry which is preliminary data.</text>
</comment>
<dbReference type="InterPro" id="IPR050312">
    <property type="entry name" value="IolE/XylAMocC-like"/>
</dbReference>
<dbReference type="Gene3D" id="3.20.20.150">
    <property type="entry name" value="Divalent-metal-dependent TIM barrel enzymes"/>
    <property type="match status" value="1"/>
</dbReference>
<feature type="domain" description="Xylose isomerase-like TIM barrel" evidence="1">
    <location>
        <begin position="20"/>
        <end position="253"/>
    </location>
</feature>
<dbReference type="SUPFAM" id="SSF51658">
    <property type="entry name" value="Xylose isomerase-like"/>
    <property type="match status" value="1"/>
</dbReference>
<protein>
    <submittedName>
        <fullName evidence="2">Nitrogen-fixing NifU, C-terminal</fullName>
    </submittedName>
</protein>
<organism evidence="2 3">
    <name type="scientific">Candidatus Burkholderia verschuerenii</name>
    <dbReference type="NCBI Taxonomy" id="242163"/>
    <lineage>
        <taxon>Bacteria</taxon>
        <taxon>Pseudomonadati</taxon>
        <taxon>Pseudomonadota</taxon>
        <taxon>Betaproteobacteria</taxon>
        <taxon>Burkholderiales</taxon>
        <taxon>Burkholderiaceae</taxon>
        <taxon>Burkholderia</taxon>
    </lineage>
</organism>
<dbReference type="AlphaFoldDB" id="A0A0L0MDV0"/>
<sequence>MRIAVSNIAWDVVEDETIAALLQRYGVDAIDFAPSKYFPEPDVATTADMARVKDWWARRGIEMTGMQSLLFGTTGLNVFGDDASRQAMLDHLGAVCRIGQGTGATRLVFGSPKNRDRNGLDDEQAMEIAVGFFRRLGDLAAEQDVIVCLEPNPPRYGANFMTTSDETRRVVEAIAHPAIRMQLDSGAIAINGETPFDVVRDCAAAIGHVHASEPDLVTVGDGNCDHVATARAVREFLPDHIVTIEMVATKDQPHHVSIERALQTTVAHYGAAAAGAHNR</sequence>
<dbReference type="Pfam" id="PF01261">
    <property type="entry name" value="AP_endonuc_2"/>
    <property type="match status" value="1"/>
</dbReference>
<evidence type="ECO:0000313" key="3">
    <source>
        <dbReference type="Proteomes" id="UP000036959"/>
    </source>
</evidence>
<evidence type="ECO:0000313" key="2">
    <source>
        <dbReference type="EMBL" id="KND60129.1"/>
    </source>
</evidence>
<dbReference type="RefSeq" id="WP_050454014.1">
    <property type="nucleotide sequence ID" value="NZ_LFJJ01000080.1"/>
</dbReference>
<dbReference type="PANTHER" id="PTHR12110:SF21">
    <property type="entry name" value="XYLOSE ISOMERASE-LIKE TIM BARREL DOMAIN-CONTAINING PROTEIN"/>
    <property type="match status" value="1"/>
</dbReference>
<evidence type="ECO:0000259" key="1">
    <source>
        <dbReference type="Pfam" id="PF01261"/>
    </source>
</evidence>
<accession>A0A0L0MDV0</accession>